<protein>
    <submittedName>
        <fullName evidence="1">Uncharacterized protein</fullName>
    </submittedName>
</protein>
<dbReference type="EMBL" id="BGPR01000101">
    <property type="protein sequence ID" value="GBL94308.1"/>
    <property type="molecule type" value="Genomic_DNA"/>
</dbReference>
<dbReference type="Proteomes" id="UP000499080">
    <property type="component" value="Unassembled WGS sequence"/>
</dbReference>
<dbReference type="OrthoDB" id="6777793at2759"/>
<keyword evidence="2" id="KW-1185">Reference proteome</keyword>
<organism evidence="1 2">
    <name type="scientific">Araneus ventricosus</name>
    <name type="common">Orbweaver spider</name>
    <name type="synonym">Epeira ventricosa</name>
    <dbReference type="NCBI Taxonomy" id="182803"/>
    <lineage>
        <taxon>Eukaryota</taxon>
        <taxon>Metazoa</taxon>
        <taxon>Ecdysozoa</taxon>
        <taxon>Arthropoda</taxon>
        <taxon>Chelicerata</taxon>
        <taxon>Arachnida</taxon>
        <taxon>Araneae</taxon>
        <taxon>Araneomorphae</taxon>
        <taxon>Entelegynae</taxon>
        <taxon>Araneoidea</taxon>
        <taxon>Araneidae</taxon>
        <taxon>Araneus</taxon>
    </lineage>
</organism>
<evidence type="ECO:0000313" key="2">
    <source>
        <dbReference type="Proteomes" id="UP000499080"/>
    </source>
</evidence>
<proteinExistence type="predicted"/>
<reference evidence="1 2" key="1">
    <citation type="journal article" date="2019" name="Sci. Rep.">
        <title>Orb-weaving spider Araneus ventricosus genome elucidates the spidroin gene catalogue.</title>
        <authorList>
            <person name="Kono N."/>
            <person name="Nakamura H."/>
            <person name="Ohtoshi R."/>
            <person name="Moran D.A.P."/>
            <person name="Shinohara A."/>
            <person name="Yoshida Y."/>
            <person name="Fujiwara M."/>
            <person name="Mori M."/>
            <person name="Tomita M."/>
            <person name="Arakawa K."/>
        </authorList>
    </citation>
    <scope>NUCLEOTIDE SEQUENCE [LARGE SCALE GENOMIC DNA]</scope>
</reference>
<name>A0A4Y2BQH9_ARAVE</name>
<comment type="caution">
    <text evidence="1">The sequence shown here is derived from an EMBL/GenBank/DDBJ whole genome shotgun (WGS) entry which is preliminary data.</text>
</comment>
<accession>A0A4Y2BQH9</accession>
<dbReference type="AlphaFoldDB" id="A0A4Y2BQH9"/>
<evidence type="ECO:0000313" key="1">
    <source>
        <dbReference type="EMBL" id="GBL94308.1"/>
    </source>
</evidence>
<gene>
    <name evidence="1" type="ORF">AVEN_16825_1</name>
</gene>
<sequence length="102" mass="11836">MENFCGVSFSNTEQHVEARLSRVIRNNNYCKKCEDWFICHNPFQVGEYLISLSAGVVRDEKVNCHPDRNGHSSMESIARSNFGQVKFSWINRVVPMKRLPIM</sequence>